<comment type="caution">
    <text evidence="6">The sequence shown here is derived from an EMBL/GenBank/DDBJ whole genome shotgun (WGS) entry which is preliminary data.</text>
</comment>
<feature type="repeat" description="LDL-receptor class B" evidence="2">
    <location>
        <begin position="334"/>
        <end position="378"/>
    </location>
</feature>
<keyword evidence="4" id="KW-1133">Transmembrane helix</keyword>
<feature type="disulfide bond" evidence="1">
    <location>
        <begin position="614"/>
        <end position="623"/>
    </location>
</feature>
<accession>A0A2G8JKD6</accession>
<evidence type="ECO:0000259" key="5">
    <source>
        <dbReference type="PROSITE" id="PS50026"/>
    </source>
</evidence>
<dbReference type="Pfam" id="PF00058">
    <property type="entry name" value="Ldl_recept_b"/>
    <property type="match status" value="1"/>
</dbReference>
<feature type="transmembrane region" description="Helical" evidence="4">
    <location>
        <begin position="638"/>
        <end position="663"/>
    </location>
</feature>
<keyword evidence="7" id="KW-1185">Reference proteome</keyword>
<dbReference type="SUPFAM" id="SSF57196">
    <property type="entry name" value="EGF/Laminin"/>
    <property type="match status" value="2"/>
</dbReference>
<dbReference type="InterPro" id="IPR000742">
    <property type="entry name" value="EGF"/>
</dbReference>
<dbReference type="CDD" id="cd00054">
    <property type="entry name" value="EGF_CA"/>
    <property type="match status" value="1"/>
</dbReference>
<dbReference type="InterPro" id="IPR050778">
    <property type="entry name" value="Cueball_EGF_LRP_Nidogen"/>
</dbReference>
<proteinExistence type="predicted"/>
<dbReference type="Gene3D" id="2.10.25.10">
    <property type="entry name" value="Laminin"/>
    <property type="match status" value="1"/>
</dbReference>
<dbReference type="SMART" id="SM00181">
    <property type="entry name" value="EGF"/>
    <property type="match status" value="2"/>
</dbReference>
<feature type="compositionally biased region" description="Low complexity" evidence="3">
    <location>
        <begin position="750"/>
        <end position="771"/>
    </location>
</feature>
<dbReference type="PROSITE" id="PS51120">
    <property type="entry name" value="LDLRB"/>
    <property type="match status" value="4"/>
</dbReference>
<dbReference type="Proteomes" id="UP000230750">
    <property type="component" value="Unassembled WGS sequence"/>
</dbReference>
<evidence type="ECO:0000256" key="2">
    <source>
        <dbReference type="PROSITE-ProRule" id="PRU00461"/>
    </source>
</evidence>
<dbReference type="Gene3D" id="2.120.10.30">
    <property type="entry name" value="TolB, C-terminal domain"/>
    <property type="match status" value="2"/>
</dbReference>
<reference evidence="6 7" key="1">
    <citation type="journal article" date="2017" name="PLoS Biol.">
        <title>The sea cucumber genome provides insights into morphological evolution and visceral regeneration.</title>
        <authorList>
            <person name="Zhang X."/>
            <person name="Sun L."/>
            <person name="Yuan J."/>
            <person name="Sun Y."/>
            <person name="Gao Y."/>
            <person name="Zhang L."/>
            <person name="Li S."/>
            <person name="Dai H."/>
            <person name="Hamel J.F."/>
            <person name="Liu C."/>
            <person name="Yu Y."/>
            <person name="Liu S."/>
            <person name="Lin W."/>
            <person name="Guo K."/>
            <person name="Jin S."/>
            <person name="Xu P."/>
            <person name="Storey K.B."/>
            <person name="Huan P."/>
            <person name="Zhang T."/>
            <person name="Zhou Y."/>
            <person name="Zhang J."/>
            <person name="Lin C."/>
            <person name="Li X."/>
            <person name="Xing L."/>
            <person name="Huo D."/>
            <person name="Sun M."/>
            <person name="Wang L."/>
            <person name="Mercier A."/>
            <person name="Li F."/>
            <person name="Yang H."/>
            <person name="Xiang J."/>
        </authorList>
    </citation>
    <scope>NUCLEOTIDE SEQUENCE [LARGE SCALE GENOMIC DNA]</scope>
    <source>
        <strain evidence="6">Shaxun</strain>
        <tissue evidence="6">Muscle</tissue>
    </source>
</reference>
<dbReference type="SMART" id="SM00135">
    <property type="entry name" value="LY"/>
    <property type="match status" value="6"/>
</dbReference>
<dbReference type="EMBL" id="MRZV01001714">
    <property type="protein sequence ID" value="PIK36222.1"/>
    <property type="molecule type" value="Genomic_DNA"/>
</dbReference>
<feature type="region of interest" description="Disordered" evidence="3">
    <location>
        <begin position="732"/>
        <end position="836"/>
    </location>
</feature>
<dbReference type="PROSITE" id="PS50026">
    <property type="entry name" value="EGF_3"/>
    <property type="match status" value="1"/>
</dbReference>
<feature type="disulfide bond" evidence="1">
    <location>
        <begin position="595"/>
        <end position="612"/>
    </location>
</feature>
<feature type="repeat" description="LDL-receptor class B" evidence="2">
    <location>
        <begin position="42"/>
        <end position="85"/>
    </location>
</feature>
<keyword evidence="1" id="KW-1015">Disulfide bond</keyword>
<dbReference type="PANTHER" id="PTHR46513">
    <property type="entry name" value="VITELLOGENIN RECEPTOR-LIKE PROTEIN-RELATED-RELATED"/>
    <property type="match status" value="1"/>
</dbReference>
<dbReference type="SUPFAM" id="SSF63825">
    <property type="entry name" value="YWTD domain"/>
    <property type="match status" value="2"/>
</dbReference>
<keyword evidence="4" id="KW-0472">Membrane</keyword>
<organism evidence="6 7">
    <name type="scientific">Stichopus japonicus</name>
    <name type="common">Sea cucumber</name>
    <dbReference type="NCBI Taxonomy" id="307972"/>
    <lineage>
        <taxon>Eukaryota</taxon>
        <taxon>Metazoa</taxon>
        <taxon>Echinodermata</taxon>
        <taxon>Eleutherozoa</taxon>
        <taxon>Echinozoa</taxon>
        <taxon>Holothuroidea</taxon>
        <taxon>Aspidochirotacea</taxon>
        <taxon>Aspidochirotida</taxon>
        <taxon>Stichopodidae</taxon>
        <taxon>Apostichopus</taxon>
    </lineage>
</organism>
<evidence type="ECO:0000313" key="7">
    <source>
        <dbReference type="Proteomes" id="UP000230750"/>
    </source>
</evidence>
<evidence type="ECO:0000256" key="1">
    <source>
        <dbReference type="PROSITE-ProRule" id="PRU00076"/>
    </source>
</evidence>
<feature type="repeat" description="LDL-receptor class B" evidence="2">
    <location>
        <begin position="1"/>
        <end position="41"/>
    </location>
</feature>
<protein>
    <submittedName>
        <fullName evidence="6">Putative low-density lipoprotein receptor-related protein 4</fullName>
    </submittedName>
</protein>
<feature type="domain" description="EGF-like" evidence="5">
    <location>
        <begin position="583"/>
        <end position="624"/>
    </location>
</feature>
<comment type="caution">
    <text evidence="1">Lacks conserved residue(s) required for the propagation of feature annotation.</text>
</comment>
<feature type="compositionally biased region" description="Polar residues" evidence="3">
    <location>
        <begin position="823"/>
        <end position="836"/>
    </location>
</feature>
<gene>
    <name evidence="6" type="ORF">BSL78_26940</name>
</gene>
<dbReference type="AlphaFoldDB" id="A0A2G8JKD6"/>
<evidence type="ECO:0000256" key="3">
    <source>
        <dbReference type="SAM" id="MobiDB-lite"/>
    </source>
</evidence>
<dbReference type="InterPro" id="IPR011042">
    <property type="entry name" value="6-blade_b-propeller_TolB-like"/>
</dbReference>
<dbReference type="STRING" id="307972.A0A2G8JKD6"/>
<dbReference type="PROSITE" id="PS00022">
    <property type="entry name" value="EGF_1"/>
    <property type="match status" value="1"/>
</dbReference>
<feature type="repeat" description="LDL-receptor class B" evidence="2">
    <location>
        <begin position="86"/>
        <end position="128"/>
    </location>
</feature>
<dbReference type="OrthoDB" id="4062651at2759"/>
<name>A0A2G8JKD6_STIJA</name>
<dbReference type="PANTHER" id="PTHR46513:SF13">
    <property type="entry name" value="EGF-LIKE DOMAIN-CONTAINING PROTEIN"/>
    <property type="match status" value="1"/>
</dbReference>
<dbReference type="InterPro" id="IPR000033">
    <property type="entry name" value="LDLR_classB_rpt"/>
</dbReference>
<keyword evidence="6" id="KW-0675">Receptor</keyword>
<keyword evidence="1" id="KW-0245">EGF-like domain</keyword>
<evidence type="ECO:0000256" key="4">
    <source>
        <dbReference type="SAM" id="Phobius"/>
    </source>
</evidence>
<evidence type="ECO:0000313" key="6">
    <source>
        <dbReference type="EMBL" id="PIK36222.1"/>
    </source>
</evidence>
<keyword evidence="4" id="KW-0812">Transmembrane</keyword>
<keyword evidence="6" id="KW-0449">Lipoprotein</keyword>
<sequence>MIYWTDSKSKAIVRCSMNGTDQETVLTSQKKPKALVLDPIDRFVFWSTSGKAERIYRADFDGATRELIVREELELVVSLDVDIIDKRIYWLDQGRGKIESVNYQGSYRTVLVSGIRTEATGLSLLADSIYWLGTNPPSVHRADIRTGRRQIRLRSNYFLSGQNNIVVMHQNKQPTSQQYFLMQTFNVSKTRKGATFLTDDQSHNLALKLIMACYIHCGFDLCFITVTVRPGIAATIFRNKNESQPTNHFVLFTTNNTVRKITKMAVITTTSSPKTFTISSVDYDPRVGKIFFADAGRGVIESANLDVHTVARYGSWPITGVFQPRGITVYPALNWIYWTDIAEGASKIVASLHDGTYRRDIIDENLFYPNSITIDFVQNKLLWVDYGLSVIEQSSLEGFHRKVLFRLAESGHANIQPHSLEVFDKFIWYTNWEDDMLVRLDHRNHHTMDILGDDLWHPTGIKAVDPRRRRMPNNPCESGDAVCGDNAFCLSDRSGGYTCICNKGYEHDLNYGCVEIQVPLLGPVLVTIPNRPTEPTTTPVKTTTKEAATTLSSPETTTIEQVNKTTTEGATTTTFRSTTMEDHLAACPISHTDYCTNGGSCKWITALDLPSCTCTPQYTGVRCRHTRTLISRFLDNPVAVAVSGGVLLPICCILSLLAGCFLCRRLSTGSCKSNNSPTNCHPDGRVSTDLFLRRSTSYHQRGEHIDNPVYHPPRNNIQMQTIDRSSFHLAEPRTTEQFSTFPRRAPPVQSTNNNNAADATTTTTTNDVTSTCQSLPRDQQLHEETNKLSSGYEDMSRGNKPSSRKDTSSYISMDDSSTEGHEYSSTIAKHYSQTRI</sequence>